<dbReference type="PROSITE" id="PS50878">
    <property type="entry name" value="RT_POL"/>
    <property type="match status" value="1"/>
</dbReference>
<evidence type="ECO:0000313" key="2">
    <source>
        <dbReference type="EMBL" id="KAK2571168.1"/>
    </source>
</evidence>
<reference evidence="2" key="2">
    <citation type="journal article" date="2023" name="Science">
        <title>Genomic signatures of disease resistance in endangered staghorn corals.</title>
        <authorList>
            <person name="Vollmer S.V."/>
            <person name="Selwyn J.D."/>
            <person name="Despard B.A."/>
            <person name="Roesel C.L."/>
        </authorList>
    </citation>
    <scope>NUCLEOTIDE SEQUENCE</scope>
    <source>
        <strain evidence="2">K2</strain>
    </source>
</reference>
<dbReference type="SUPFAM" id="SSF56672">
    <property type="entry name" value="DNA/RNA polymerases"/>
    <property type="match status" value="1"/>
</dbReference>
<proteinExistence type="predicted"/>
<dbReference type="EMBL" id="JARQWQ010000006">
    <property type="protein sequence ID" value="KAK2571168.1"/>
    <property type="molecule type" value="Genomic_DNA"/>
</dbReference>
<keyword evidence="3" id="KW-1185">Reference proteome</keyword>
<protein>
    <submittedName>
        <fullName evidence="2">RNA-directed DNA polymerase from transposon BS</fullName>
    </submittedName>
</protein>
<name>A0AAD9R110_ACRCE</name>
<gene>
    <name evidence="2" type="ORF">P5673_003732</name>
</gene>
<evidence type="ECO:0000313" key="3">
    <source>
        <dbReference type="Proteomes" id="UP001249851"/>
    </source>
</evidence>
<dbReference type="AlphaFoldDB" id="A0AAD9R110"/>
<keyword evidence="2" id="KW-0548">Nucleotidyltransferase</keyword>
<accession>A0AAD9R110</accession>
<dbReference type="PANTHER" id="PTHR33332">
    <property type="entry name" value="REVERSE TRANSCRIPTASE DOMAIN-CONTAINING PROTEIN"/>
    <property type="match status" value="1"/>
</dbReference>
<feature type="domain" description="Reverse transcriptase" evidence="1">
    <location>
        <begin position="178"/>
        <end position="449"/>
    </location>
</feature>
<comment type="caution">
    <text evidence="2">The sequence shown here is derived from an EMBL/GenBank/DDBJ whole genome shotgun (WGS) entry which is preliminary data.</text>
</comment>
<keyword evidence="2" id="KW-0808">Transferase</keyword>
<dbReference type="InterPro" id="IPR000477">
    <property type="entry name" value="RT_dom"/>
</dbReference>
<dbReference type="Proteomes" id="UP001249851">
    <property type="component" value="Unassembled WGS sequence"/>
</dbReference>
<evidence type="ECO:0000259" key="1">
    <source>
        <dbReference type="PROSITE" id="PS50878"/>
    </source>
</evidence>
<organism evidence="2 3">
    <name type="scientific">Acropora cervicornis</name>
    <name type="common">Staghorn coral</name>
    <dbReference type="NCBI Taxonomy" id="6130"/>
    <lineage>
        <taxon>Eukaryota</taxon>
        <taxon>Metazoa</taxon>
        <taxon>Cnidaria</taxon>
        <taxon>Anthozoa</taxon>
        <taxon>Hexacorallia</taxon>
        <taxon>Scleractinia</taxon>
        <taxon>Astrocoeniina</taxon>
        <taxon>Acroporidae</taxon>
        <taxon>Acropora</taxon>
    </lineage>
</organism>
<dbReference type="InterPro" id="IPR043502">
    <property type="entry name" value="DNA/RNA_pol_sf"/>
</dbReference>
<dbReference type="GO" id="GO:0003964">
    <property type="term" value="F:RNA-directed DNA polymerase activity"/>
    <property type="evidence" value="ECO:0007669"/>
    <property type="project" value="UniProtKB-KW"/>
</dbReference>
<dbReference type="CDD" id="cd01650">
    <property type="entry name" value="RT_nLTR_like"/>
    <property type="match status" value="1"/>
</dbReference>
<keyword evidence="2" id="KW-0695">RNA-directed DNA polymerase</keyword>
<dbReference type="Pfam" id="PF00078">
    <property type="entry name" value="RVT_1"/>
    <property type="match status" value="1"/>
</dbReference>
<reference evidence="2" key="1">
    <citation type="journal article" date="2023" name="G3 (Bethesda)">
        <title>Whole genome assembly and annotation of the endangered Caribbean coral Acropora cervicornis.</title>
        <authorList>
            <person name="Selwyn J.D."/>
            <person name="Vollmer S.V."/>
        </authorList>
    </citation>
    <scope>NUCLEOTIDE SEQUENCE</scope>
    <source>
        <strain evidence="2">K2</strain>
    </source>
</reference>
<sequence>MAERDYSFKKAKRSGNREDWNKYRRLKVLANKKVRSSEAEHYKGLINSASDPKQLWQSLSSIVGNNNHGSSVLHIEDGKHLLTEDKKIAFKFNKFFSSIGSKVAGKLRNVAMNAWEKYENNNTGHDLWDLCPVDHKTIFDIVHLLKSNKAAGLDKIPTRLIRDAESELTPSIAYLVNQSIRDGKFPALWKLARVTPLHKADDKLKVENYRPISILPVLSKIMERVVHAQLSQHLNLNSFLYHHQYGFRYGHSTVQAVAQLNDWVLQYLDQGKVVGSLFVDISKAFDSLNHRILLGKLGSLGVSDQSLRWFKSYLSERKQSVVINGSVSDPCSIQLGVPQGSILGPLLFNIYINSLPNATKDAKMILYADDAVLLCAASTAAELKEYLDTGFTQICTWYCENKLTLNVKKTKLMLTGSKNTLSAFENFEFKSDGVVIDRVKSFTYLGVTTDEKWSWKPHIRNLVKKLGHLISVFNRISHMLDQKTRLAYYNGLVLPHLDYADIVWGDQPGLKSEMEQLQGFQNKFAKKVLGKNVSSKEAMKTLKWLPLECRRCGHRCELVQNAIKGNIPEHFDKFRSPLNSSHGYNTRNGYLPRLPKVKTDWGRRVTSFQAIKDWMTLPMELRRPMPRNCFKRHLSKFFIEITVT</sequence>